<dbReference type="Proteomes" id="UP000824120">
    <property type="component" value="Unassembled WGS sequence"/>
</dbReference>
<protein>
    <submittedName>
        <fullName evidence="1">Uncharacterized protein</fullName>
    </submittedName>
</protein>
<dbReference type="AlphaFoldDB" id="A0A9J5VYP1"/>
<sequence>MMTKLSKLVQSNHTKHISIWKKTVEVSAKINFNPEFTSDDNYFKRCLSSTEYMISIEFSNSKTPI</sequence>
<organism evidence="1 2">
    <name type="scientific">Solanum commersonii</name>
    <name type="common">Commerson's wild potato</name>
    <name type="synonym">Commerson's nightshade</name>
    <dbReference type="NCBI Taxonomy" id="4109"/>
    <lineage>
        <taxon>Eukaryota</taxon>
        <taxon>Viridiplantae</taxon>
        <taxon>Streptophyta</taxon>
        <taxon>Embryophyta</taxon>
        <taxon>Tracheophyta</taxon>
        <taxon>Spermatophyta</taxon>
        <taxon>Magnoliopsida</taxon>
        <taxon>eudicotyledons</taxon>
        <taxon>Gunneridae</taxon>
        <taxon>Pentapetalae</taxon>
        <taxon>asterids</taxon>
        <taxon>lamiids</taxon>
        <taxon>Solanales</taxon>
        <taxon>Solanaceae</taxon>
        <taxon>Solanoideae</taxon>
        <taxon>Solaneae</taxon>
        <taxon>Solanum</taxon>
    </lineage>
</organism>
<reference evidence="1" key="1">
    <citation type="submission" date="2020-09" db="EMBL/GenBank/DDBJ databases">
        <title>De no assembly of potato wild relative species, Solanum commersonii.</title>
        <authorList>
            <person name="Cho K."/>
        </authorList>
    </citation>
    <scope>NUCLEOTIDE SEQUENCE</scope>
    <source>
        <strain evidence="1">LZ3.2</strain>
        <tissue evidence="1">Leaf</tissue>
    </source>
</reference>
<gene>
    <name evidence="1" type="ORF">H5410_064803</name>
</gene>
<accession>A0A9J5VYP1</accession>
<dbReference type="EMBL" id="JACXVP010000205">
    <property type="protein sequence ID" value="KAG5568183.1"/>
    <property type="molecule type" value="Genomic_DNA"/>
</dbReference>
<keyword evidence="2" id="KW-1185">Reference proteome</keyword>
<evidence type="ECO:0000313" key="2">
    <source>
        <dbReference type="Proteomes" id="UP000824120"/>
    </source>
</evidence>
<proteinExistence type="predicted"/>
<name>A0A9J5VYP1_SOLCO</name>
<comment type="caution">
    <text evidence="1">The sequence shown here is derived from an EMBL/GenBank/DDBJ whole genome shotgun (WGS) entry which is preliminary data.</text>
</comment>
<evidence type="ECO:0000313" key="1">
    <source>
        <dbReference type="EMBL" id="KAG5568183.1"/>
    </source>
</evidence>